<sequence>MYNSVWLEEREVHLHRFLWRDSEDQELEEFSITRVNIGDKPAGCIAQLAMRETANLPQFSHMKDECQVLHEHSYVDDILTSHNSRKRLKEITKNVELILKAGGFELKPWVFSGQNKEEKVEKSPQMIVLPNQLKEENNKALGLGYIASEDKLHVMVRINFSKRKKKMRLGQDLLLEEVRLKTPDPLTRRELLSQIAGLYDPIGLTTPAKQKGAILVRGAFQEAKPKCNIVEDTWDLALSDELHRAAVDLFEEYSMYS</sequence>
<organism evidence="1 2">
    <name type="scientific">Austrofundulus limnaeus</name>
    <name type="common">Annual killifish</name>
    <dbReference type="NCBI Taxonomy" id="52670"/>
    <lineage>
        <taxon>Eukaryota</taxon>
        <taxon>Metazoa</taxon>
        <taxon>Chordata</taxon>
        <taxon>Craniata</taxon>
        <taxon>Vertebrata</taxon>
        <taxon>Euteleostomi</taxon>
        <taxon>Actinopterygii</taxon>
        <taxon>Neopterygii</taxon>
        <taxon>Teleostei</taxon>
        <taxon>Neoteleostei</taxon>
        <taxon>Acanthomorphata</taxon>
        <taxon>Ovalentaria</taxon>
        <taxon>Atherinomorphae</taxon>
        <taxon>Cyprinodontiformes</taxon>
        <taxon>Rivulidae</taxon>
        <taxon>Austrofundulus</taxon>
    </lineage>
</organism>
<evidence type="ECO:0000313" key="1">
    <source>
        <dbReference type="Proteomes" id="UP000192220"/>
    </source>
</evidence>
<accession>A0A2I4ALY2</accession>
<dbReference type="Proteomes" id="UP000192220">
    <property type="component" value="Unplaced"/>
</dbReference>
<protein>
    <submittedName>
        <fullName evidence="2">Uncharacterized protein LOC106512432</fullName>
    </submittedName>
</protein>
<gene>
    <name evidence="2" type="primary">LOC106512432</name>
</gene>
<dbReference type="KEGG" id="alim:106512432"/>
<dbReference type="GeneID" id="106512432"/>
<name>A0A2I4ALY2_AUSLI</name>
<dbReference type="AlphaFoldDB" id="A0A2I4ALY2"/>
<evidence type="ECO:0000313" key="2">
    <source>
        <dbReference type="RefSeq" id="XP_013856505.1"/>
    </source>
</evidence>
<dbReference type="SUPFAM" id="SSF56672">
    <property type="entry name" value="DNA/RNA polymerases"/>
    <property type="match status" value="1"/>
</dbReference>
<reference evidence="2" key="1">
    <citation type="submission" date="2025-08" db="UniProtKB">
        <authorList>
            <consortium name="RefSeq"/>
        </authorList>
    </citation>
    <scope>IDENTIFICATION</scope>
</reference>
<dbReference type="RefSeq" id="XP_013856505.1">
    <property type="nucleotide sequence ID" value="XM_014001051.1"/>
</dbReference>
<dbReference type="InParanoid" id="A0A2I4ALY2"/>
<dbReference type="OrthoDB" id="8873753at2759"/>
<proteinExistence type="predicted"/>
<dbReference type="InterPro" id="IPR043502">
    <property type="entry name" value="DNA/RNA_pol_sf"/>
</dbReference>
<dbReference type="PANTHER" id="PTHR47331">
    <property type="entry name" value="PHD-TYPE DOMAIN-CONTAINING PROTEIN"/>
    <property type="match status" value="1"/>
</dbReference>
<keyword evidence="1" id="KW-1185">Reference proteome</keyword>